<dbReference type="Gene3D" id="3.30.420.10">
    <property type="entry name" value="Ribonuclease H-like superfamily/Ribonuclease H"/>
    <property type="match status" value="1"/>
</dbReference>
<evidence type="ECO:0000256" key="10">
    <source>
        <dbReference type="SAM" id="Coils"/>
    </source>
</evidence>
<keyword evidence="9" id="KW-0862">Zinc</keyword>
<evidence type="ECO:0000256" key="5">
    <source>
        <dbReference type="ARBA" id="ARBA00022722"/>
    </source>
</evidence>
<proteinExistence type="predicted"/>
<feature type="region of interest" description="Disordered" evidence="11">
    <location>
        <begin position="1254"/>
        <end position="1277"/>
    </location>
</feature>
<evidence type="ECO:0000256" key="7">
    <source>
        <dbReference type="ARBA" id="ARBA00022801"/>
    </source>
</evidence>
<keyword evidence="17" id="KW-1185">Reference proteome</keyword>
<dbReference type="InterPro" id="IPR036875">
    <property type="entry name" value="Znf_CCHC_sf"/>
</dbReference>
<sequence>MQDRRDGREKRRRLDKDQPPREMSPWTPPRPTSGSVIASTSEERIGHLEQLVDELKMRNNLLEQRSFQFAFGSEKFNCVPRFEPGIPNLTAVQWIYKIEQMAASSGWNEATKISYMQSRLDGLAKRWYDSLPKYDYGWEEWKRKILQAFPDHRDFATSLRTMLAKKKDETESWSQYYFSKMELIRACELSEKQAVSCVIDGISNDIIQTGARAGRYETPEALYSSLLSTLVAQSTEGQREQQTLQKIRPTFRDYKSRREERNFRTGTSFPRYKPKCYNCHEVGHLASACSRPKMECSKCKRLGHISINCRKNTEKIAGNVTCKIVGDDNQAYYTPCLLNGQRFLGYVDTGCGGVIIRQDVADNLRLEIEKTSVVVYGYNNTETKVLGTVNVTLQVDLAKAEVQALVVENCVQAYPVLIGQEFLNKDKILVARKDEIRILEDSQGALPGLDEIPMRKIAIIADEDVEVQPKSMGYVPVTNRQEYDGEVYIEGQVRSLPLREHLIVRCVSRAQEGCVGVYNVSDLPVVYRKGQIVARGVVCEGSIIHHDDESKRSRVLSVTCPVDRKLFTFDDINPLVSPLLAEDVKTRLLDLLNEYRDCFATTTGELGKCKEVEMEINLKDDEPVTYRPYRLSYAERQHTRDIINDLLKNDIIQESNSPYASPILLVKKKDGDTRLCVDFRKLNAKTIKDKHPLPHIEEHLDRLKGCEYFTSLDLAAGYHQIAMAEESVPKTGFVTPDGHYEYVRMPFGLVNAPAVFQRAINKVLGPLRFNVAMAYMDDVLIPSKDIEEGLSFLKQVLSVFRESNLAIKLTKCLFFQQKLEYLGHEISAQGIKPGTRKTIAIEQFPRPKTVHEIRQFIGLASYFRKYIANFAVIASPLTQLTRKDVPFVWHEEQEAAFNLLKNKLTSRPVLAIYDAEAHTEKQQDNSLRPVKFFSRKTSKEEQRYHSYELETLAVVSSLLHFRVYLIGIKFTVITDCNALRTALTKRDLIPRIGRWWLQLSEFDFSVEYRSGTSMPHVDALSRNPVLNDVQNLDRIPVLTVNVVEDDWILSAQLNDDRWIKSVLNATATPRANGQVERMNSTILHSLASSLEEGEDKWDRNVSKIQFAYNSTINKTTGKSPYELMMGYRPRNKGDAFVTNELDADVTVKAGPSDIQEIRNDANVRIVTEQAKAKQRFDAKRRIAPKYDVGQQVVILKNVGPNDGKSKKLLPKYDGPFIIKEVLQHDRYVIEDIPGTTRANKFYRGVCSVDKIKPYPKVTADDDNDDEGSVSGDVEKFD</sequence>
<dbReference type="GO" id="GO:0003964">
    <property type="term" value="F:RNA-directed DNA polymerase activity"/>
    <property type="evidence" value="ECO:0007669"/>
    <property type="project" value="UniProtKB-KW"/>
</dbReference>
<feature type="domain" description="Reverse transcriptase" evidence="13">
    <location>
        <begin position="647"/>
        <end position="826"/>
    </location>
</feature>
<dbReference type="SMART" id="SM00343">
    <property type="entry name" value="ZnF_C2HC"/>
    <property type="match status" value="2"/>
</dbReference>
<evidence type="ECO:0000313" key="16">
    <source>
        <dbReference type="EMBL" id="KAH0807354.1"/>
    </source>
</evidence>
<dbReference type="Gene3D" id="2.40.70.10">
    <property type="entry name" value="Acid Proteases"/>
    <property type="match status" value="1"/>
</dbReference>
<reference evidence="16" key="2">
    <citation type="submission" date="2021-08" db="EMBL/GenBank/DDBJ databases">
        <authorList>
            <person name="Eriksson T."/>
        </authorList>
    </citation>
    <scope>NUCLEOTIDE SEQUENCE</scope>
    <source>
        <strain evidence="16">Stoneville</strain>
        <tissue evidence="16">Whole head</tissue>
    </source>
</reference>
<keyword evidence="6" id="KW-0255">Endonuclease</keyword>
<dbReference type="Pfam" id="PF13975">
    <property type="entry name" value="gag-asp_proteas"/>
    <property type="match status" value="1"/>
</dbReference>
<dbReference type="SUPFAM" id="SSF53098">
    <property type="entry name" value="Ribonuclease H-like"/>
    <property type="match status" value="1"/>
</dbReference>
<keyword evidence="3" id="KW-0808">Transferase</keyword>
<evidence type="ECO:0000256" key="4">
    <source>
        <dbReference type="ARBA" id="ARBA00022695"/>
    </source>
</evidence>
<keyword evidence="7" id="KW-0378">Hydrolase</keyword>
<evidence type="ECO:0000259" key="12">
    <source>
        <dbReference type="PROSITE" id="PS50158"/>
    </source>
</evidence>
<feature type="coiled-coil region" evidence="10">
    <location>
        <begin position="38"/>
        <end position="65"/>
    </location>
</feature>
<dbReference type="CDD" id="cd00303">
    <property type="entry name" value="retropepsin_like"/>
    <property type="match status" value="1"/>
</dbReference>
<dbReference type="Proteomes" id="UP000719412">
    <property type="component" value="Unassembled WGS sequence"/>
</dbReference>
<evidence type="ECO:0000256" key="1">
    <source>
        <dbReference type="ARBA" id="ARBA00012493"/>
    </source>
</evidence>
<evidence type="ECO:0000256" key="2">
    <source>
        <dbReference type="ARBA" id="ARBA00022670"/>
    </source>
</evidence>
<keyword evidence="8" id="KW-0695">RNA-directed DNA polymerase</keyword>
<dbReference type="PANTHER" id="PTHR37984:SF5">
    <property type="entry name" value="PROTEIN NYNRIN-LIKE"/>
    <property type="match status" value="1"/>
</dbReference>
<dbReference type="GO" id="GO:0008233">
    <property type="term" value="F:peptidase activity"/>
    <property type="evidence" value="ECO:0007669"/>
    <property type="project" value="UniProtKB-KW"/>
</dbReference>
<dbReference type="Pfam" id="PF00098">
    <property type="entry name" value="zf-CCHC"/>
    <property type="match status" value="1"/>
</dbReference>
<name>A0A8J6L0I5_TENMO</name>
<dbReference type="PROSITE" id="PS50158">
    <property type="entry name" value="ZF_CCHC"/>
    <property type="match status" value="1"/>
</dbReference>
<evidence type="ECO:0000256" key="9">
    <source>
        <dbReference type="PROSITE-ProRule" id="PRU00047"/>
    </source>
</evidence>
<dbReference type="Gene3D" id="3.10.10.10">
    <property type="entry name" value="HIV Type 1 Reverse Transcriptase, subunit A, domain 1"/>
    <property type="match status" value="1"/>
</dbReference>
<dbReference type="FunFam" id="3.30.70.270:FF:000023">
    <property type="entry name" value="Pol"/>
    <property type="match status" value="1"/>
</dbReference>
<dbReference type="Pfam" id="PF17917">
    <property type="entry name" value="RT_RNaseH"/>
    <property type="match status" value="1"/>
</dbReference>
<dbReference type="EMBL" id="JABDTM020030695">
    <property type="protein sequence ID" value="KAH0807353.1"/>
    <property type="molecule type" value="Genomic_DNA"/>
</dbReference>
<dbReference type="InterPro" id="IPR001878">
    <property type="entry name" value="Znf_CCHC"/>
</dbReference>
<dbReference type="GO" id="GO:0004519">
    <property type="term" value="F:endonuclease activity"/>
    <property type="evidence" value="ECO:0007669"/>
    <property type="project" value="UniProtKB-KW"/>
</dbReference>
<feature type="domain" description="Integrase catalytic" evidence="14">
    <location>
        <begin position="1033"/>
        <end position="1128"/>
    </location>
</feature>
<dbReference type="FunFam" id="3.10.10.10:FF:000007">
    <property type="entry name" value="Retrovirus-related Pol polyprotein from transposon 17.6-like Protein"/>
    <property type="match status" value="1"/>
</dbReference>
<evidence type="ECO:0000259" key="13">
    <source>
        <dbReference type="PROSITE" id="PS50878"/>
    </source>
</evidence>
<evidence type="ECO:0000313" key="15">
    <source>
        <dbReference type="EMBL" id="KAH0807353.1"/>
    </source>
</evidence>
<keyword evidence="9" id="KW-0863">Zinc-finger</keyword>
<keyword evidence="4" id="KW-0548">Nucleotidyltransferase</keyword>
<comment type="caution">
    <text evidence="16">The sequence shown here is derived from an EMBL/GenBank/DDBJ whole genome shotgun (WGS) entry which is preliminary data.</text>
</comment>
<evidence type="ECO:0000256" key="11">
    <source>
        <dbReference type="SAM" id="MobiDB-lite"/>
    </source>
</evidence>
<keyword evidence="10" id="KW-0175">Coiled coil</keyword>
<dbReference type="SUPFAM" id="SSF50630">
    <property type="entry name" value="Acid proteases"/>
    <property type="match status" value="1"/>
</dbReference>
<dbReference type="PROSITE" id="PS50994">
    <property type="entry name" value="INTEGRASE"/>
    <property type="match status" value="1"/>
</dbReference>
<dbReference type="CDD" id="cd09274">
    <property type="entry name" value="RNase_HI_RT_Ty3"/>
    <property type="match status" value="1"/>
</dbReference>
<dbReference type="InterPro" id="IPR000477">
    <property type="entry name" value="RT_dom"/>
</dbReference>
<dbReference type="GO" id="GO:0006508">
    <property type="term" value="P:proteolysis"/>
    <property type="evidence" value="ECO:0007669"/>
    <property type="project" value="UniProtKB-KW"/>
</dbReference>
<keyword evidence="9" id="KW-0479">Metal-binding</keyword>
<dbReference type="SUPFAM" id="SSF56672">
    <property type="entry name" value="DNA/RNA polymerases"/>
    <property type="match status" value="1"/>
</dbReference>
<dbReference type="GO" id="GO:0003676">
    <property type="term" value="F:nucleic acid binding"/>
    <property type="evidence" value="ECO:0007669"/>
    <property type="project" value="InterPro"/>
</dbReference>
<reference evidence="16" key="1">
    <citation type="journal article" date="2020" name="J Insects Food Feed">
        <title>The yellow mealworm (Tenebrio molitor) genome: a resource for the emerging insects as food and feed industry.</title>
        <authorList>
            <person name="Eriksson T."/>
            <person name="Andere A."/>
            <person name="Kelstrup H."/>
            <person name="Emery V."/>
            <person name="Picard C."/>
        </authorList>
    </citation>
    <scope>NUCLEOTIDE SEQUENCE</scope>
    <source>
        <strain evidence="16">Stoneville</strain>
        <tissue evidence="16">Whole head</tissue>
    </source>
</reference>
<dbReference type="Gene3D" id="4.10.60.10">
    <property type="entry name" value="Zinc finger, CCHC-type"/>
    <property type="match status" value="1"/>
</dbReference>
<dbReference type="AlphaFoldDB" id="A0A8J6L0I5"/>
<gene>
    <name evidence="16" type="ORF">GEV33_015437</name>
    <name evidence="15" type="ORF">GEV33_015438</name>
</gene>
<evidence type="ECO:0000256" key="8">
    <source>
        <dbReference type="ARBA" id="ARBA00022918"/>
    </source>
</evidence>
<dbReference type="InterPro" id="IPR001584">
    <property type="entry name" value="Integrase_cat-core"/>
</dbReference>
<dbReference type="Pfam" id="PF00078">
    <property type="entry name" value="RVT_1"/>
    <property type="match status" value="1"/>
</dbReference>
<dbReference type="EMBL" id="JABDTM020030694">
    <property type="protein sequence ID" value="KAH0807354.1"/>
    <property type="molecule type" value="Genomic_DNA"/>
</dbReference>
<dbReference type="PROSITE" id="PS50878">
    <property type="entry name" value="RT_POL"/>
    <property type="match status" value="1"/>
</dbReference>
<keyword evidence="5" id="KW-0540">Nuclease</keyword>
<keyword evidence="2" id="KW-0645">Protease</keyword>
<dbReference type="InterPro" id="IPR043502">
    <property type="entry name" value="DNA/RNA_pol_sf"/>
</dbReference>
<dbReference type="SUPFAM" id="SSF57756">
    <property type="entry name" value="Retrovirus zinc finger-like domains"/>
    <property type="match status" value="1"/>
</dbReference>
<dbReference type="InterPro" id="IPR041373">
    <property type="entry name" value="RT_RNaseH"/>
</dbReference>
<evidence type="ECO:0000259" key="14">
    <source>
        <dbReference type="PROSITE" id="PS50994"/>
    </source>
</evidence>
<feature type="compositionally biased region" description="Basic and acidic residues" evidence="11">
    <location>
        <begin position="1"/>
        <end position="20"/>
    </location>
</feature>
<evidence type="ECO:0000313" key="17">
    <source>
        <dbReference type="Proteomes" id="UP000719412"/>
    </source>
</evidence>
<dbReference type="InterPro" id="IPR050951">
    <property type="entry name" value="Retrovirus_Pol_polyprotein"/>
</dbReference>
<protein>
    <recommendedName>
        <fullName evidence="1">RNA-directed DNA polymerase</fullName>
        <ecNumber evidence="1">2.7.7.49</ecNumber>
    </recommendedName>
</protein>
<dbReference type="EC" id="2.7.7.49" evidence="1"/>
<accession>A0A8J6L0I5</accession>
<organism evidence="16 17">
    <name type="scientific">Tenebrio molitor</name>
    <name type="common">Yellow mealworm beetle</name>
    <dbReference type="NCBI Taxonomy" id="7067"/>
    <lineage>
        <taxon>Eukaryota</taxon>
        <taxon>Metazoa</taxon>
        <taxon>Ecdysozoa</taxon>
        <taxon>Arthropoda</taxon>
        <taxon>Hexapoda</taxon>
        <taxon>Insecta</taxon>
        <taxon>Pterygota</taxon>
        <taxon>Neoptera</taxon>
        <taxon>Endopterygota</taxon>
        <taxon>Coleoptera</taxon>
        <taxon>Polyphaga</taxon>
        <taxon>Cucujiformia</taxon>
        <taxon>Tenebrionidae</taxon>
        <taxon>Tenebrio</taxon>
    </lineage>
</organism>
<evidence type="ECO:0000256" key="3">
    <source>
        <dbReference type="ARBA" id="ARBA00022679"/>
    </source>
</evidence>
<dbReference type="InterPro" id="IPR036397">
    <property type="entry name" value="RNaseH_sf"/>
</dbReference>
<evidence type="ECO:0000256" key="6">
    <source>
        <dbReference type="ARBA" id="ARBA00022759"/>
    </source>
</evidence>
<dbReference type="GO" id="GO:0042575">
    <property type="term" value="C:DNA polymerase complex"/>
    <property type="evidence" value="ECO:0007669"/>
    <property type="project" value="UniProtKB-ARBA"/>
</dbReference>
<feature type="region of interest" description="Disordered" evidence="11">
    <location>
        <begin position="1"/>
        <end position="38"/>
    </location>
</feature>
<dbReference type="PANTHER" id="PTHR37984">
    <property type="entry name" value="PROTEIN CBG26694"/>
    <property type="match status" value="1"/>
</dbReference>
<feature type="domain" description="CCHC-type" evidence="12">
    <location>
        <begin position="275"/>
        <end position="289"/>
    </location>
</feature>
<dbReference type="InterPro" id="IPR021109">
    <property type="entry name" value="Peptidase_aspartic_dom_sf"/>
</dbReference>
<dbReference type="CDD" id="cd01647">
    <property type="entry name" value="RT_LTR"/>
    <property type="match status" value="1"/>
</dbReference>
<dbReference type="InterPro" id="IPR012337">
    <property type="entry name" value="RNaseH-like_sf"/>
</dbReference>
<dbReference type="InterPro" id="IPR043128">
    <property type="entry name" value="Rev_trsase/Diguanyl_cyclase"/>
</dbReference>
<dbReference type="Gene3D" id="3.30.70.270">
    <property type="match status" value="2"/>
</dbReference>
<dbReference type="GO" id="GO:0008270">
    <property type="term" value="F:zinc ion binding"/>
    <property type="evidence" value="ECO:0007669"/>
    <property type="project" value="UniProtKB-KW"/>
</dbReference>
<dbReference type="GO" id="GO:0015074">
    <property type="term" value="P:DNA integration"/>
    <property type="evidence" value="ECO:0007669"/>
    <property type="project" value="InterPro"/>
</dbReference>